<keyword evidence="6 9" id="KW-0418">Kinase</keyword>
<keyword evidence="7 9" id="KW-0067">ATP-binding</keyword>
<evidence type="ECO:0000256" key="4">
    <source>
        <dbReference type="ARBA" id="ARBA00022679"/>
    </source>
</evidence>
<keyword evidence="9" id="KW-0963">Cytoplasm</keyword>
<keyword evidence="5 9" id="KW-0547">Nucleotide-binding</keyword>
<protein>
    <recommendedName>
        <fullName evidence="3 9">Guanylate kinase</fullName>
        <ecNumber evidence="2 9">2.7.4.8</ecNumber>
    </recommendedName>
    <alternativeName>
        <fullName evidence="8 9">GMP kinase</fullName>
    </alternativeName>
</protein>
<comment type="function">
    <text evidence="9">Essential for recycling GMP and indirectly, cGMP.</text>
</comment>
<organism evidence="11 12">
    <name type="scientific">Spectribacter acetivorans</name>
    <dbReference type="NCBI Taxonomy" id="3075603"/>
    <lineage>
        <taxon>Bacteria</taxon>
        <taxon>Pseudomonadati</taxon>
        <taxon>Pseudomonadota</taxon>
        <taxon>Gammaproteobacteria</taxon>
        <taxon>Salinisphaerales</taxon>
        <taxon>Salinisphaeraceae</taxon>
        <taxon>Spectribacter</taxon>
    </lineage>
</organism>
<dbReference type="InterPro" id="IPR017665">
    <property type="entry name" value="Guanylate_kinase"/>
</dbReference>
<dbReference type="CDD" id="cd00071">
    <property type="entry name" value="GMPK"/>
    <property type="match status" value="1"/>
</dbReference>
<feature type="binding site" evidence="9">
    <location>
        <begin position="17"/>
        <end position="24"/>
    </location>
    <ligand>
        <name>ATP</name>
        <dbReference type="ChEBI" id="CHEBI:30616"/>
    </ligand>
</feature>
<dbReference type="HAMAP" id="MF_00328">
    <property type="entry name" value="Guanylate_kinase"/>
    <property type="match status" value="1"/>
</dbReference>
<feature type="domain" description="Guanylate kinase-like" evidence="10">
    <location>
        <begin position="10"/>
        <end position="192"/>
    </location>
</feature>
<evidence type="ECO:0000256" key="6">
    <source>
        <dbReference type="ARBA" id="ARBA00022777"/>
    </source>
</evidence>
<evidence type="ECO:0000313" key="12">
    <source>
        <dbReference type="Proteomes" id="UP001259982"/>
    </source>
</evidence>
<evidence type="ECO:0000256" key="9">
    <source>
        <dbReference type="HAMAP-Rule" id="MF_00328"/>
    </source>
</evidence>
<evidence type="ECO:0000256" key="3">
    <source>
        <dbReference type="ARBA" id="ARBA00016296"/>
    </source>
</evidence>
<dbReference type="NCBIfam" id="TIGR03263">
    <property type="entry name" value="guanyl_kin"/>
    <property type="match status" value="1"/>
</dbReference>
<evidence type="ECO:0000313" key="11">
    <source>
        <dbReference type="EMBL" id="MDT0619262.1"/>
    </source>
</evidence>
<comment type="similarity">
    <text evidence="1 9">Belongs to the guanylate kinase family.</text>
</comment>
<dbReference type="GO" id="GO:0004385">
    <property type="term" value="F:GMP kinase activity"/>
    <property type="evidence" value="ECO:0007669"/>
    <property type="project" value="UniProtKB-EC"/>
</dbReference>
<comment type="subcellular location">
    <subcellularLocation>
        <location evidence="9">Cytoplasm</location>
    </subcellularLocation>
</comment>
<dbReference type="SMART" id="SM00072">
    <property type="entry name" value="GuKc"/>
    <property type="match status" value="1"/>
</dbReference>
<dbReference type="PANTHER" id="PTHR23117:SF13">
    <property type="entry name" value="GUANYLATE KINASE"/>
    <property type="match status" value="1"/>
</dbReference>
<dbReference type="Gene3D" id="3.40.50.300">
    <property type="entry name" value="P-loop containing nucleotide triphosphate hydrolases"/>
    <property type="match status" value="2"/>
</dbReference>
<dbReference type="InterPro" id="IPR008144">
    <property type="entry name" value="Guanylate_kin-like_dom"/>
</dbReference>
<dbReference type="RefSeq" id="WP_311659636.1">
    <property type="nucleotide sequence ID" value="NZ_JAVRHY010000012.1"/>
</dbReference>
<dbReference type="EC" id="2.7.4.8" evidence="2 9"/>
<reference evidence="11 12" key="1">
    <citation type="submission" date="2023-09" db="EMBL/GenBank/DDBJ databases">
        <authorList>
            <person name="Rey-Velasco X."/>
        </authorList>
    </citation>
    <scope>NUCLEOTIDE SEQUENCE [LARGE SCALE GENOMIC DNA]</scope>
    <source>
        <strain evidence="11 12">P385</strain>
    </source>
</reference>
<keyword evidence="12" id="KW-1185">Reference proteome</keyword>
<dbReference type="Pfam" id="PF00625">
    <property type="entry name" value="Guanylate_kin"/>
    <property type="match status" value="1"/>
</dbReference>
<dbReference type="Gene3D" id="3.30.63.10">
    <property type="entry name" value="Guanylate Kinase phosphate binding domain"/>
    <property type="match status" value="1"/>
</dbReference>
<dbReference type="InterPro" id="IPR027417">
    <property type="entry name" value="P-loop_NTPase"/>
</dbReference>
<accession>A0ABU3BBR4</accession>
<keyword evidence="4 9" id="KW-0808">Transferase</keyword>
<dbReference type="InterPro" id="IPR020590">
    <property type="entry name" value="Guanylate_kinase_CS"/>
</dbReference>
<sequence length="202" mass="22243">MTDSADTSRGRLFVISAPSGAGKTSLTHAVIERLAGHGREVCFSVSYTTRAPRAGETDGVDYHFVDEARFVAMIESGAFLEHARVFDRRYGTGRAETERRLDAGLDVVLDIDWQGARQVRAASPDVTTIFIKPPSRDELERRLRNRALDDEATIARRMAEADEELAHAHEYDHHVTNDDFAAAVEELTGVFLSVLASRGGIA</sequence>
<name>A0ABU3BBR4_9GAMM</name>
<dbReference type="InterPro" id="IPR008145">
    <property type="entry name" value="GK/Ca_channel_bsu"/>
</dbReference>
<dbReference type="PANTHER" id="PTHR23117">
    <property type="entry name" value="GUANYLATE KINASE-RELATED"/>
    <property type="match status" value="1"/>
</dbReference>
<proteinExistence type="inferred from homology"/>
<dbReference type="SUPFAM" id="SSF52540">
    <property type="entry name" value="P-loop containing nucleoside triphosphate hydrolases"/>
    <property type="match status" value="1"/>
</dbReference>
<dbReference type="EMBL" id="JAVRHY010000012">
    <property type="protein sequence ID" value="MDT0619262.1"/>
    <property type="molecule type" value="Genomic_DNA"/>
</dbReference>
<gene>
    <name evidence="9 11" type="primary">gmk</name>
    <name evidence="11" type="ORF">RM531_12320</name>
</gene>
<dbReference type="Proteomes" id="UP001259982">
    <property type="component" value="Unassembled WGS sequence"/>
</dbReference>
<evidence type="ECO:0000256" key="2">
    <source>
        <dbReference type="ARBA" id="ARBA00012961"/>
    </source>
</evidence>
<dbReference type="PROSITE" id="PS50052">
    <property type="entry name" value="GUANYLATE_KINASE_2"/>
    <property type="match status" value="1"/>
</dbReference>
<evidence type="ECO:0000256" key="5">
    <source>
        <dbReference type="ARBA" id="ARBA00022741"/>
    </source>
</evidence>
<comment type="catalytic activity">
    <reaction evidence="9">
        <text>GMP + ATP = GDP + ADP</text>
        <dbReference type="Rhea" id="RHEA:20780"/>
        <dbReference type="ChEBI" id="CHEBI:30616"/>
        <dbReference type="ChEBI" id="CHEBI:58115"/>
        <dbReference type="ChEBI" id="CHEBI:58189"/>
        <dbReference type="ChEBI" id="CHEBI:456216"/>
        <dbReference type="EC" id="2.7.4.8"/>
    </reaction>
</comment>
<evidence type="ECO:0000256" key="1">
    <source>
        <dbReference type="ARBA" id="ARBA00005790"/>
    </source>
</evidence>
<evidence type="ECO:0000256" key="7">
    <source>
        <dbReference type="ARBA" id="ARBA00022840"/>
    </source>
</evidence>
<evidence type="ECO:0000259" key="10">
    <source>
        <dbReference type="PROSITE" id="PS50052"/>
    </source>
</evidence>
<evidence type="ECO:0000256" key="8">
    <source>
        <dbReference type="ARBA" id="ARBA00030128"/>
    </source>
</evidence>
<comment type="caution">
    <text evidence="11">The sequence shown here is derived from an EMBL/GenBank/DDBJ whole genome shotgun (WGS) entry which is preliminary data.</text>
</comment>
<dbReference type="PROSITE" id="PS00856">
    <property type="entry name" value="GUANYLATE_KINASE_1"/>
    <property type="match status" value="1"/>
</dbReference>